<organism evidence="1 2">
    <name type="scientific">Dreissena polymorpha</name>
    <name type="common">Zebra mussel</name>
    <name type="synonym">Mytilus polymorpha</name>
    <dbReference type="NCBI Taxonomy" id="45954"/>
    <lineage>
        <taxon>Eukaryota</taxon>
        <taxon>Metazoa</taxon>
        <taxon>Spiralia</taxon>
        <taxon>Lophotrochozoa</taxon>
        <taxon>Mollusca</taxon>
        <taxon>Bivalvia</taxon>
        <taxon>Autobranchia</taxon>
        <taxon>Heteroconchia</taxon>
        <taxon>Euheterodonta</taxon>
        <taxon>Imparidentia</taxon>
        <taxon>Neoheterodontei</taxon>
        <taxon>Myida</taxon>
        <taxon>Dreissenoidea</taxon>
        <taxon>Dreissenidae</taxon>
        <taxon>Dreissena</taxon>
    </lineage>
</organism>
<gene>
    <name evidence="1" type="ORF">DPMN_144923</name>
</gene>
<reference evidence="1" key="2">
    <citation type="submission" date="2020-11" db="EMBL/GenBank/DDBJ databases">
        <authorList>
            <person name="McCartney M.A."/>
            <person name="Auch B."/>
            <person name="Kono T."/>
            <person name="Mallez S."/>
            <person name="Becker A."/>
            <person name="Gohl D.M."/>
            <person name="Silverstein K.A.T."/>
            <person name="Koren S."/>
            <person name="Bechman K.B."/>
            <person name="Herman A."/>
            <person name="Abrahante J.E."/>
            <person name="Garbe J."/>
        </authorList>
    </citation>
    <scope>NUCLEOTIDE SEQUENCE</scope>
    <source>
        <strain evidence="1">Duluth1</strain>
        <tissue evidence="1">Whole animal</tissue>
    </source>
</reference>
<dbReference type="Proteomes" id="UP000828390">
    <property type="component" value="Unassembled WGS sequence"/>
</dbReference>
<protein>
    <submittedName>
        <fullName evidence="1">Uncharacterized protein</fullName>
    </submittedName>
</protein>
<keyword evidence="2" id="KW-1185">Reference proteome</keyword>
<accession>A0A9D4J0T5</accession>
<name>A0A9D4J0T5_DREPO</name>
<comment type="caution">
    <text evidence="1">The sequence shown here is derived from an EMBL/GenBank/DDBJ whole genome shotgun (WGS) entry which is preliminary data.</text>
</comment>
<dbReference type="EMBL" id="JAIWYP010000007">
    <property type="protein sequence ID" value="KAH3791437.1"/>
    <property type="molecule type" value="Genomic_DNA"/>
</dbReference>
<reference evidence="1" key="1">
    <citation type="journal article" date="2019" name="bioRxiv">
        <title>The Genome of the Zebra Mussel, Dreissena polymorpha: A Resource for Invasive Species Research.</title>
        <authorList>
            <person name="McCartney M.A."/>
            <person name="Auch B."/>
            <person name="Kono T."/>
            <person name="Mallez S."/>
            <person name="Zhang Y."/>
            <person name="Obille A."/>
            <person name="Becker A."/>
            <person name="Abrahante J.E."/>
            <person name="Garbe J."/>
            <person name="Badalamenti J.P."/>
            <person name="Herman A."/>
            <person name="Mangelson H."/>
            <person name="Liachko I."/>
            <person name="Sullivan S."/>
            <person name="Sone E.D."/>
            <person name="Koren S."/>
            <person name="Silverstein K.A.T."/>
            <person name="Beckman K.B."/>
            <person name="Gohl D.M."/>
        </authorList>
    </citation>
    <scope>NUCLEOTIDE SEQUENCE</scope>
    <source>
        <strain evidence="1">Duluth1</strain>
        <tissue evidence="1">Whole animal</tissue>
    </source>
</reference>
<evidence type="ECO:0000313" key="1">
    <source>
        <dbReference type="EMBL" id="KAH3791437.1"/>
    </source>
</evidence>
<evidence type="ECO:0000313" key="2">
    <source>
        <dbReference type="Proteomes" id="UP000828390"/>
    </source>
</evidence>
<proteinExistence type="predicted"/>
<dbReference type="AlphaFoldDB" id="A0A9D4J0T5"/>
<sequence length="73" mass="8327">MLDPFIQVPESSANWEITSLESFMASGRPITMREKRVGDITDPWGVPRSVMATSDNSQSTLTWILRPYRKALR</sequence>